<gene>
    <name evidence="10" type="ORF">FYJ26_06580</name>
</gene>
<evidence type="ECO:0000256" key="8">
    <source>
        <dbReference type="ARBA" id="ARBA00023136"/>
    </source>
</evidence>
<organism evidence="10 11">
    <name type="scientific">Anaerococcus porci</name>
    <dbReference type="NCBI Taxonomy" id="2652269"/>
    <lineage>
        <taxon>Bacteria</taxon>
        <taxon>Bacillati</taxon>
        <taxon>Bacillota</taxon>
        <taxon>Tissierellia</taxon>
        <taxon>Tissierellales</taxon>
        <taxon>Peptoniphilaceae</taxon>
        <taxon>Anaerococcus</taxon>
    </lineage>
</organism>
<feature type="transmembrane region" description="Helical" evidence="9">
    <location>
        <begin position="97"/>
        <end position="116"/>
    </location>
</feature>
<evidence type="ECO:0000256" key="2">
    <source>
        <dbReference type="ARBA" id="ARBA00009261"/>
    </source>
</evidence>
<keyword evidence="5 9" id="KW-0812">Transmembrane</keyword>
<dbReference type="GO" id="GO:0005886">
    <property type="term" value="C:plasma membrane"/>
    <property type="evidence" value="ECO:0007669"/>
    <property type="project" value="UniProtKB-SubCell"/>
</dbReference>
<accession>A0A6N7VF63</accession>
<keyword evidence="6 9" id="KW-0769">Symport</keyword>
<dbReference type="FunFam" id="1.20.1740.10:FF:000004">
    <property type="entry name" value="Sodium:alanine symporter family protein"/>
    <property type="match status" value="1"/>
</dbReference>
<evidence type="ECO:0000256" key="3">
    <source>
        <dbReference type="ARBA" id="ARBA00022448"/>
    </source>
</evidence>
<feature type="transmembrane region" description="Helical" evidence="9">
    <location>
        <begin position="67"/>
        <end position="91"/>
    </location>
</feature>
<evidence type="ECO:0000256" key="1">
    <source>
        <dbReference type="ARBA" id="ARBA00004651"/>
    </source>
</evidence>
<dbReference type="AlphaFoldDB" id="A0A6N7VF63"/>
<keyword evidence="4 9" id="KW-1003">Cell membrane</keyword>
<reference evidence="10 11" key="1">
    <citation type="submission" date="2019-08" db="EMBL/GenBank/DDBJ databases">
        <title>In-depth cultivation of the pig gut microbiome towards novel bacterial diversity and tailored functional studies.</title>
        <authorList>
            <person name="Wylensek D."/>
            <person name="Hitch T.C.A."/>
            <person name="Clavel T."/>
        </authorList>
    </citation>
    <scope>NUCLEOTIDE SEQUENCE [LARGE SCALE GENOMIC DNA]</scope>
    <source>
        <strain evidence="10 11">WCA-380-WT-2B</strain>
    </source>
</reference>
<dbReference type="EMBL" id="VULQ01000007">
    <property type="protein sequence ID" value="MSS78065.1"/>
    <property type="molecule type" value="Genomic_DNA"/>
</dbReference>
<dbReference type="Gene3D" id="1.20.1740.10">
    <property type="entry name" value="Amino acid/polyamine transporter I"/>
    <property type="match status" value="1"/>
</dbReference>
<proteinExistence type="inferred from homology"/>
<keyword evidence="8 9" id="KW-0472">Membrane</keyword>
<dbReference type="InterPro" id="IPR001463">
    <property type="entry name" value="Na/Ala_symport"/>
</dbReference>
<dbReference type="NCBIfam" id="TIGR00835">
    <property type="entry name" value="agcS"/>
    <property type="match status" value="1"/>
</dbReference>
<dbReference type="PANTHER" id="PTHR30330">
    <property type="entry name" value="AGSS FAMILY TRANSPORTER, SODIUM-ALANINE"/>
    <property type="match status" value="1"/>
</dbReference>
<dbReference type="Pfam" id="PF01235">
    <property type="entry name" value="Na_Ala_symp"/>
    <property type="match status" value="1"/>
</dbReference>
<feature type="transmembrane region" description="Helical" evidence="9">
    <location>
        <begin position="245"/>
        <end position="265"/>
    </location>
</feature>
<protein>
    <submittedName>
        <fullName evidence="10">Sodium:alanine symporter family protein</fullName>
    </submittedName>
</protein>
<feature type="transmembrane region" description="Helical" evidence="9">
    <location>
        <begin position="15"/>
        <end position="33"/>
    </location>
</feature>
<comment type="caution">
    <text evidence="10">The sequence shown here is derived from an EMBL/GenBank/DDBJ whole genome shotgun (WGS) entry which is preliminary data.</text>
</comment>
<feature type="transmembrane region" description="Helical" evidence="9">
    <location>
        <begin position="351"/>
        <end position="375"/>
    </location>
</feature>
<evidence type="ECO:0000256" key="7">
    <source>
        <dbReference type="ARBA" id="ARBA00022989"/>
    </source>
</evidence>
<dbReference type="RefSeq" id="WP_154540831.1">
    <property type="nucleotide sequence ID" value="NZ_VULQ01000007.1"/>
</dbReference>
<evidence type="ECO:0000256" key="5">
    <source>
        <dbReference type="ARBA" id="ARBA00022692"/>
    </source>
</evidence>
<comment type="subcellular location">
    <subcellularLocation>
        <location evidence="1 9">Cell membrane</location>
        <topology evidence="1 9">Multi-pass membrane protein</topology>
    </subcellularLocation>
</comment>
<sequence length="437" mass="47945">MENLNNIVGILNSFVRDWILVLFLSSIGIYFTFKTRFVQFRKFKTAFIEAFGGMFRQNDEGISPVKALSVAIAGQVGTGNIAGVATCIVTGGPGSIFWMWVMSIFGMATIYAESVLSQKFNEKLPDGSLIGGPSYYIMKGIKNKRLAKLLSRSFSILLIIALGFFGNMTQANSIASSIHAINNNIPLILIGILIAIVSFVVLIGGINRISNFAQLLVPFMAILYIVFSIIILFKYKENILPSFKLIFTSAFGYKQALGGLMGISMKKAISIGVARGLFSNEAGMGTTAHAHGSANAKNAYSQGYIAMFGVFVDTIIICSATALIILVTGVYKEDLNGAVLTQRAFELSFGPFGKVMLAIALTFFAFTTIVAWYYFAESNYKFLFGEKNINIFRAIFISFIITGSFLKINLVWNLSDLFNSLMVIPNIIALFLLRDRV</sequence>
<feature type="transmembrane region" description="Helical" evidence="9">
    <location>
        <begin position="417"/>
        <end position="433"/>
    </location>
</feature>
<evidence type="ECO:0000256" key="9">
    <source>
        <dbReference type="RuleBase" id="RU363064"/>
    </source>
</evidence>
<dbReference type="PRINTS" id="PR00175">
    <property type="entry name" value="NAALASMPORT"/>
</dbReference>
<feature type="transmembrane region" description="Helical" evidence="9">
    <location>
        <begin position="391"/>
        <end position="411"/>
    </location>
</feature>
<comment type="similarity">
    <text evidence="2 9">Belongs to the alanine or glycine:cation symporter (AGCS) (TC 2.A.25) family.</text>
</comment>
<keyword evidence="11" id="KW-1185">Reference proteome</keyword>
<feature type="transmembrane region" description="Helical" evidence="9">
    <location>
        <begin position="146"/>
        <end position="165"/>
    </location>
</feature>
<feature type="transmembrane region" description="Helical" evidence="9">
    <location>
        <begin position="304"/>
        <end position="331"/>
    </location>
</feature>
<evidence type="ECO:0000313" key="11">
    <source>
        <dbReference type="Proteomes" id="UP000441925"/>
    </source>
</evidence>
<evidence type="ECO:0000313" key="10">
    <source>
        <dbReference type="EMBL" id="MSS78065.1"/>
    </source>
</evidence>
<evidence type="ECO:0000256" key="4">
    <source>
        <dbReference type="ARBA" id="ARBA00022475"/>
    </source>
</evidence>
<feature type="transmembrane region" description="Helical" evidence="9">
    <location>
        <begin position="215"/>
        <end position="233"/>
    </location>
</feature>
<feature type="transmembrane region" description="Helical" evidence="9">
    <location>
        <begin position="185"/>
        <end position="203"/>
    </location>
</feature>
<evidence type="ECO:0000256" key="6">
    <source>
        <dbReference type="ARBA" id="ARBA00022847"/>
    </source>
</evidence>
<keyword evidence="3 9" id="KW-0813">Transport</keyword>
<dbReference type="PANTHER" id="PTHR30330:SF14">
    <property type="entry name" value="SODIUM_AMINO ACID (ALANINE) SYMPORTER"/>
    <property type="match status" value="1"/>
</dbReference>
<name>A0A6N7VF63_9FIRM</name>
<dbReference type="GO" id="GO:0005283">
    <property type="term" value="F:amino acid:sodium symporter activity"/>
    <property type="evidence" value="ECO:0007669"/>
    <property type="project" value="InterPro"/>
</dbReference>
<keyword evidence="7 9" id="KW-1133">Transmembrane helix</keyword>
<dbReference type="Proteomes" id="UP000441925">
    <property type="component" value="Unassembled WGS sequence"/>
</dbReference>